<keyword evidence="5" id="KW-0150">Chloroplast</keyword>
<name>A0A3Q8CWY3_9EUKA</name>
<dbReference type="GO" id="GO:0009538">
    <property type="term" value="C:photosystem I reaction center"/>
    <property type="evidence" value="ECO:0007669"/>
    <property type="project" value="UniProtKB-UniRule"/>
</dbReference>
<dbReference type="GeneID" id="38947092"/>
<dbReference type="SMR" id="A0A3Q8CWY3"/>
<proteinExistence type="inferred from homology"/>
<sequence length="142" mass="15864">MTTDLLNLQIPSPTFGGSTGGWLRAAEIEEKYAITWTSKKEQIFEMPTSGAAIMQKGENLLYLAKKEQCLALGTQLRTLFKISDYKIYRIFPNSEVQYLHPKDGVFPEKLNEGRVGVGNIGYSIGKNPNPVNVKFTGKNTFD</sequence>
<evidence type="ECO:0000256" key="1">
    <source>
        <dbReference type="ARBA" id="ARBA00009926"/>
    </source>
</evidence>
<organism evidence="5">
    <name type="scientific">Tisochrysis lutea</name>
    <dbReference type="NCBI Taxonomy" id="1321669"/>
    <lineage>
        <taxon>Eukaryota</taxon>
        <taxon>Haptista</taxon>
        <taxon>Haptophyta</taxon>
        <taxon>Prymnesiophyceae</taxon>
        <taxon>Isochrysidales</taxon>
        <taxon>Isochrysidaceae</taxon>
        <taxon>Tisochrysis</taxon>
    </lineage>
</organism>
<dbReference type="GO" id="GO:0015979">
    <property type="term" value="P:photosynthesis"/>
    <property type="evidence" value="ECO:0007669"/>
    <property type="project" value="UniProtKB-UniRule"/>
</dbReference>
<dbReference type="RefSeq" id="YP_009550234.1">
    <property type="nucleotide sequence ID" value="NC_040291.1"/>
</dbReference>
<dbReference type="AlphaFoldDB" id="A0A3Q8CWY3"/>
<dbReference type="EMBL" id="MF795089">
    <property type="protein sequence ID" value="AUM82536.1"/>
    <property type="molecule type" value="Genomic_DNA"/>
</dbReference>
<comment type="similarity">
    <text evidence="1 4">Belongs to the PsaD family.</text>
</comment>
<dbReference type="PANTHER" id="PTHR31982:SF5">
    <property type="entry name" value="PHOTOSYSTEM I REACTION CENTER SUBUNIT II, CHLOROPLASTIC"/>
    <property type="match status" value="1"/>
</dbReference>
<dbReference type="Gene3D" id="3.30.1470.10">
    <property type="entry name" value="Photosystem I PsaD, reaction center subunit II"/>
    <property type="match status" value="1"/>
</dbReference>
<evidence type="ECO:0000256" key="4">
    <source>
        <dbReference type="RuleBase" id="RU368104"/>
    </source>
</evidence>
<gene>
    <name evidence="5" type="primary">psaD</name>
</gene>
<dbReference type="InterPro" id="IPR003685">
    <property type="entry name" value="PsaD"/>
</dbReference>
<keyword evidence="4" id="KW-0793">Thylakoid</keyword>
<comment type="function">
    <text evidence="4">PsaD can form complexes with ferredoxin and ferredoxin-oxidoreductase in photosystem I (PS I) reaction center.</text>
</comment>
<evidence type="ECO:0000256" key="3">
    <source>
        <dbReference type="ARBA" id="ARBA00022836"/>
    </source>
</evidence>
<dbReference type="GO" id="GO:0009535">
    <property type="term" value="C:chloroplast thylakoid membrane"/>
    <property type="evidence" value="ECO:0007669"/>
    <property type="project" value="UniProtKB-SubCell"/>
</dbReference>
<dbReference type="SUPFAM" id="SSF64234">
    <property type="entry name" value="Photosystem I subunit PsaD"/>
    <property type="match status" value="1"/>
</dbReference>
<geneLocation type="chloroplast" evidence="5"/>
<evidence type="ECO:0000313" key="5">
    <source>
        <dbReference type="EMBL" id="AUM82536.1"/>
    </source>
</evidence>
<accession>A0A3Q8CWY3</accession>
<evidence type="ECO:0000256" key="2">
    <source>
        <dbReference type="ARBA" id="ARBA00022531"/>
    </source>
</evidence>
<dbReference type="PANTHER" id="PTHR31982">
    <property type="entry name" value="PHOTOSYSTEM I REACTION CENTER SUBUNIT II-1, CHLOROPLASTIC-RELATED"/>
    <property type="match status" value="1"/>
</dbReference>
<protein>
    <recommendedName>
        <fullName evidence="4">Photosystem I reaction center subunit II</fullName>
    </recommendedName>
</protein>
<dbReference type="Pfam" id="PF02531">
    <property type="entry name" value="PsaD"/>
    <property type="match status" value="1"/>
</dbReference>
<dbReference type="InterPro" id="IPR036579">
    <property type="entry name" value="PsaD_sf"/>
</dbReference>
<comment type="subcellular location">
    <subcellularLocation>
        <location evidence="4">Plastid</location>
        <location evidence="4">Chloroplast thylakoid membrane</location>
        <topology evidence="4">Peripheral membrane protein</topology>
        <orientation evidence="4">Stromal side</orientation>
    </subcellularLocation>
</comment>
<keyword evidence="5" id="KW-0934">Plastid</keyword>
<keyword evidence="3 4" id="KW-0603">Photosystem I</keyword>
<reference evidence="5" key="1">
    <citation type="journal article" date="2019" name="Mitochondrial DNA Part B Resour">
        <title>The chloroplast genome of the marine microalga Tisochrysis lutea.</title>
        <authorList>
            <person name="Mendez-Leyva A.B."/>
            <person name="Guo J."/>
            <person name="Mudd E.A."/>
            <person name="Wong J."/>
            <person name="Schwartz J.-M."/>
            <person name="Day A."/>
        </authorList>
    </citation>
    <scope>NUCLEOTIDE SEQUENCE</scope>
</reference>
<keyword evidence="2 4" id="KW-0602">Photosynthesis</keyword>